<protein>
    <submittedName>
        <fullName evidence="2">Putative antitoxin VapB18</fullName>
    </submittedName>
</protein>
<evidence type="ECO:0000313" key="3">
    <source>
        <dbReference type="Proteomes" id="UP000218615"/>
    </source>
</evidence>
<accession>A0A284VJD2</accession>
<reference evidence="3" key="1">
    <citation type="submission" date="2017-06" db="EMBL/GenBank/DDBJ databases">
        <authorList>
            <person name="Cremers G."/>
        </authorList>
    </citation>
    <scope>NUCLEOTIDE SEQUENCE [LARGE SCALE GENOMIC DNA]</scope>
</reference>
<dbReference type="Proteomes" id="UP000218615">
    <property type="component" value="Unassembled WGS sequence"/>
</dbReference>
<organism evidence="2 3">
    <name type="scientific">Candidatus Methanoperedens nitratireducens</name>
    <dbReference type="NCBI Taxonomy" id="1392998"/>
    <lineage>
        <taxon>Archaea</taxon>
        <taxon>Methanobacteriati</taxon>
        <taxon>Methanobacteriota</taxon>
        <taxon>Stenosarchaea group</taxon>
        <taxon>Methanomicrobia</taxon>
        <taxon>Methanosarcinales</taxon>
        <taxon>ANME-2 cluster</taxon>
        <taxon>Candidatus Methanoperedentaceae</taxon>
        <taxon>Candidatus Methanoperedens</taxon>
    </lineage>
</organism>
<dbReference type="EMBL" id="FZMP01000019">
    <property type="protein sequence ID" value="SNQ59358.1"/>
    <property type="molecule type" value="Genomic_DNA"/>
</dbReference>
<sequence>MEKTITVSDDVYREPLKIKSHRSFSEILREMIKREGNLKTLEIGFGTRDSREKEMLKEELKKVEEEFQS</sequence>
<dbReference type="RefSeq" id="WP_096203746.1">
    <property type="nucleotide sequence ID" value="NZ_FZMP01000019.1"/>
</dbReference>
<dbReference type="InterPro" id="IPR003847">
    <property type="entry name" value="Put_antitoxin"/>
</dbReference>
<gene>
    <name evidence="2" type="primary">vapB</name>
    <name evidence="2" type="ORF">MNV_1150007</name>
</gene>
<dbReference type="AlphaFoldDB" id="A0A284VJD2"/>
<keyword evidence="1" id="KW-1277">Toxin-antitoxin system</keyword>
<name>A0A284VJD2_9EURY</name>
<keyword evidence="3" id="KW-1185">Reference proteome</keyword>
<evidence type="ECO:0000313" key="2">
    <source>
        <dbReference type="EMBL" id="SNQ59358.1"/>
    </source>
</evidence>
<evidence type="ECO:0000256" key="1">
    <source>
        <dbReference type="ARBA" id="ARBA00022649"/>
    </source>
</evidence>
<dbReference type="OrthoDB" id="231302at2157"/>
<dbReference type="Pfam" id="PF02697">
    <property type="entry name" value="VAPB_antitox"/>
    <property type="match status" value="1"/>
</dbReference>
<proteinExistence type="predicted"/>